<evidence type="ECO:0000313" key="3">
    <source>
        <dbReference type="Proteomes" id="UP000322110"/>
    </source>
</evidence>
<keyword evidence="1" id="KW-0812">Transmembrane</keyword>
<organism evidence="2 3">
    <name type="scientific">Teichococcus oryzae</name>
    <dbReference type="NCBI Taxonomy" id="1608942"/>
    <lineage>
        <taxon>Bacteria</taxon>
        <taxon>Pseudomonadati</taxon>
        <taxon>Pseudomonadota</taxon>
        <taxon>Alphaproteobacteria</taxon>
        <taxon>Acetobacterales</taxon>
        <taxon>Roseomonadaceae</taxon>
        <taxon>Roseomonas</taxon>
    </lineage>
</organism>
<comment type="caution">
    <text evidence="2">The sequence shown here is derived from an EMBL/GenBank/DDBJ whole genome shotgun (WGS) entry which is preliminary data.</text>
</comment>
<proteinExistence type="predicted"/>
<keyword evidence="1" id="KW-0472">Membrane</keyword>
<protein>
    <submittedName>
        <fullName evidence="2">Uncharacterized protein</fullName>
    </submittedName>
</protein>
<dbReference type="EMBL" id="VUKA01000005">
    <property type="protein sequence ID" value="KAA2212829.1"/>
    <property type="molecule type" value="Genomic_DNA"/>
</dbReference>
<dbReference type="Proteomes" id="UP000322110">
    <property type="component" value="Unassembled WGS sequence"/>
</dbReference>
<keyword evidence="1" id="KW-1133">Transmembrane helix</keyword>
<name>A0A5B2TF83_9PROT</name>
<dbReference type="OrthoDB" id="9798237at2"/>
<evidence type="ECO:0000256" key="1">
    <source>
        <dbReference type="SAM" id="Phobius"/>
    </source>
</evidence>
<dbReference type="AlphaFoldDB" id="A0A5B2TF83"/>
<feature type="transmembrane region" description="Helical" evidence="1">
    <location>
        <begin position="50"/>
        <end position="69"/>
    </location>
</feature>
<accession>A0A5B2TF83</accession>
<evidence type="ECO:0000313" key="2">
    <source>
        <dbReference type="EMBL" id="KAA2212829.1"/>
    </source>
</evidence>
<keyword evidence="3" id="KW-1185">Reference proteome</keyword>
<reference evidence="2 3" key="1">
    <citation type="journal article" date="2015" name="Int. J. Syst. Evol. Microbiol.">
        <title>Roseomonas oryzae sp. nov., isolated from paddy rhizosphere soil.</title>
        <authorList>
            <person name="Ramaprasad E.V."/>
            <person name="Sasikala Ch."/>
            <person name="Ramana Ch.V."/>
        </authorList>
    </citation>
    <scope>NUCLEOTIDE SEQUENCE [LARGE SCALE GENOMIC DNA]</scope>
    <source>
        <strain evidence="2 3">KCTC 42542</strain>
    </source>
</reference>
<gene>
    <name evidence="2" type="ORF">F0Q34_11890</name>
</gene>
<sequence length="72" mass="8292">MGRWADLRWINRFRRLTIRYKRCADIHLAFTFASALFCHNQIRRFRQVRLVFAGSGDGIAIGFGLGIATHPA</sequence>